<sequence length="324" mass="36998">MNEQELRQLEIPLPFTPQRHPMSDRAQRHAGVWAKRHGLLETDAEATRFDKLGYGRFAAYWCPTASFPDLVLMAEWITLFFFFDDLQDRAVLTGSGRDYDELRHDATRIIRGQPIGGTRPVLTALADLHKRTSARNSEIWARRFTLNLEIWLLGHARENGFRHAGRTPSPPEYPRLRRDACTVLQTVDLAEIIEHTEIPDPLYYGPGYQEIIATTADIMCWINDLHSLARETGSEDPINMVTVLRRHRGLTLSDAVDEVRRAIDARVHDHQNAARDLTAEMDELRLGANIRHGILRCVRDCGSAIAGMESWDRTDTVRFSTATY</sequence>
<keyword evidence="2" id="KW-0460">Magnesium</keyword>
<evidence type="ECO:0000313" key="3">
    <source>
        <dbReference type="EMBL" id="MBL1073821.1"/>
    </source>
</evidence>
<evidence type="ECO:0000256" key="1">
    <source>
        <dbReference type="ARBA" id="ARBA00023239"/>
    </source>
</evidence>
<keyword evidence="4" id="KW-1185">Reference proteome</keyword>
<dbReference type="SFLD" id="SFLDS00005">
    <property type="entry name" value="Isoprenoid_Synthase_Type_I"/>
    <property type="match status" value="1"/>
</dbReference>
<reference evidence="3 4" key="1">
    <citation type="submission" date="2021-01" db="EMBL/GenBank/DDBJ databases">
        <title>WGS of actinomycetes isolated from Thailand.</title>
        <authorList>
            <person name="Thawai C."/>
        </authorList>
    </citation>
    <scope>NUCLEOTIDE SEQUENCE [LARGE SCALE GENOMIC DNA]</scope>
    <source>
        <strain evidence="3 4">LPG 2</strain>
    </source>
</reference>
<comment type="caution">
    <text evidence="3">The sequence shown here is derived from an EMBL/GenBank/DDBJ whole genome shotgun (WGS) entry which is preliminary data.</text>
</comment>
<organism evidence="3 4">
    <name type="scientific">Nocardia acididurans</name>
    <dbReference type="NCBI Taxonomy" id="2802282"/>
    <lineage>
        <taxon>Bacteria</taxon>
        <taxon>Bacillati</taxon>
        <taxon>Actinomycetota</taxon>
        <taxon>Actinomycetes</taxon>
        <taxon>Mycobacteriales</taxon>
        <taxon>Nocardiaceae</taxon>
        <taxon>Nocardia</taxon>
    </lineage>
</organism>
<dbReference type="Pfam" id="PF19086">
    <property type="entry name" value="Terpene_syn_C_2"/>
    <property type="match status" value="1"/>
</dbReference>
<dbReference type="EMBL" id="JAERRJ010000002">
    <property type="protein sequence ID" value="MBL1073821.1"/>
    <property type="molecule type" value="Genomic_DNA"/>
</dbReference>
<dbReference type="PANTHER" id="PTHR35201:SF4">
    <property type="entry name" value="BETA-PINACENE SYNTHASE-RELATED"/>
    <property type="match status" value="1"/>
</dbReference>
<dbReference type="PANTHER" id="PTHR35201">
    <property type="entry name" value="TERPENE SYNTHASE"/>
    <property type="match status" value="1"/>
</dbReference>
<evidence type="ECO:0000313" key="4">
    <source>
        <dbReference type="Proteomes" id="UP000602198"/>
    </source>
</evidence>
<keyword evidence="2" id="KW-0479">Metal-binding</keyword>
<comment type="cofactor">
    <cofactor evidence="2">
        <name>Mg(2+)</name>
        <dbReference type="ChEBI" id="CHEBI:18420"/>
    </cofactor>
</comment>
<gene>
    <name evidence="3" type="ORF">JK358_05395</name>
</gene>
<accession>A0ABS1M0G6</accession>
<dbReference type="EC" id="4.2.3.-" evidence="2"/>
<dbReference type="Proteomes" id="UP000602198">
    <property type="component" value="Unassembled WGS sequence"/>
</dbReference>
<dbReference type="Gene3D" id="1.10.600.10">
    <property type="entry name" value="Farnesyl Diphosphate Synthase"/>
    <property type="match status" value="1"/>
</dbReference>
<protein>
    <recommendedName>
        <fullName evidence="2">Terpene synthase</fullName>
        <ecNumber evidence="2">4.2.3.-</ecNumber>
    </recommendedName>
</protein>
<name>A0ABS1M0G6_9NOCA</name>
<keyword evidence="1 2" id="KW-0456">Lyase</keyword>
<dbReference type="SUPFAM" id="SSF48576">
    <property type="entry name" value="Terpenoid synthases"/>
    <property type="match status" value="1"/>
</dbReference>
<evidence type="ECO:0000256" key="2">
    <source>
        <dbReference type="RuleBase" id="RU366034"/>
    </source>
</evidence>
<dbReference type="InterPro" id="IPR008949">
    <property type="entry name" value="Isoprenoid_synthase_dom_sf"/>
</dbReference>
<dbReference type="RefSeq" id="WP_201944331.1">
    <property type="nucleotide sequence ID" value="NZ_JAERRJ010000002.1"/>
</dbReference>
<comment type="similarity">
    <text evidence="2">Belongs to the terpene synthase family.</text>
</comment>
<dbReference type="InterPro" id="IPR034686">
    <property type="entry name" value="Terpene_cyclase-like_2"/>
</dbReference>
<proteinExistence type="inferred from homology"/>
<dbReference type="SFLD" id="SFLDG01020">
    <property type="entry name" value="Terpene_Cyclase_Like_2"/>
    <property type="match status" value="1"/>
</dbReference>